<dbReference type="Proteomes" id="UP001249851">
    <property type="component" value="Unassembled WGS sequence"/>
</dbReference>
<evidence type="ECO:0000313" key="5">
    <source>
        <dbReference type="EMBL" id="KAK2568632.1"/>
    </source>
</evidence>
<feature type="region of interest" description="Disordered" evidence="3">
    <location>
        <begin position="456"/>
        <end position="567"/>
    </location>
</feature>
<feature type="domain" description="Cyclin-like" evidence="4">
    <location>
        <begin position="66"/>
        <end position="156"/>
    </location>
</feature>
<protein>
    <submittedName>
        <fullName evidence="5">Cyclin-K</fullName>
    </submittedName>
</protein>
<dbReference type="CDD" id="cd20531">
    <property type="entry name" value="CYCLIN_CCNK_rpt2"/>
    <property type="match status" value="1"/>
</dbReference>
<dbReference type="EMBL" id="JARQWQ010000011">
    <property type="protein sequence ID" value="KAK2568632.1"/>
    <property type="molecule type" value="Genomic_DNA"/>
</dbReference>
<dbReference type="GO" id="GO:0016538">
    <property type="term" value="F:cyclin-dependent protein serine/threonine kinase regulator activity"/>
    <property type="evidence" value="ECO:0007669"/>
    <property type="project" value="InterPro"/>
</dbReference>
<feature type="compositionally biased region" description="Pro residues" evidence="3">
    <location>
        <begin position="470"/>
        <end position="498"/>
    </location>
</feature>
<dbReference type="InterPro" id="IPR036915">
    <property type="entry name" value="Cyclin-like_sf"/>
</dbReference>
<feature type="compositionally biased region" description="Low complexity" evidence="3">
    <location>
        <begin position="280"/>
        <end position="289"/>
    </location>
</feature>
<gene>
    <name evidence="5" type="ORF">P5673_006578</name>
</gene>
<feature type="domain" description="Cyclin-like" evidence="4">
    <location>
        <begin position="169"/>
        <end position="262"/>
    </location>
</feature>
<reference evidence="5" key="2">
    <citation type="journal article" date="2023" name="Science">
        <title>Genomic signatures of disease resistance in endangered staghorn corals.</title>
        <authorList>
            <person name="Vollmer S.V."/>
            <person name="Selwyn J.D."/>
            <person name="Despard B.A."/>
            <person name="Roesel C.L."/>
        </authorList>
    </citation>
    <scope>NUCLEOTIDE SEQUENCE</scope>
    <source>
        <strain evidence="5">K2</strain>
    </source>
</reference>
<dbReference type="AlphaFoldDB" id="A0AAD9QWE9"/>
<dbReference type="SUPFAM" id="SSF47954">
    <property type="entry name" value="Cyclin-like"/>
    <property type="match status" value="2"/>
</dbReference>
<feature type="compositionally biased region" description="Polar residues" evidence="3">
    <location>
        <begin position="556"/>
        <end position="567"/>
    </location>
</feature>
<feature type="compositionally biased region" description="Low complexity" evidence="3">
    <location>
        <begin position="323"/>
        <end position="333"/>
    </location>
</feature>
<dbReference type="GO" id="GO:0006357">
    <property type="term" value="P:regulation of transcription by RNA polymerase II"/>
    <property type="evidence" value="ECO:0007669"/>
    <property type="project" value="InterPro"/>
</dbReference>
<evidence type="ECO:0000259" key="4">
    <source>
        <dbReference type="SMART" id="SM00385"/>
    </source>
</evidence>
<comment type="caution">
    <text evidence="5">The sequence shown here is derived from an EMBL/GenBank/DDBJ whole genome shotgun (WGS) entry which is preliminary data.</text>
</comment>
<dbReference type="InterPro" id="IPR006671">
    <property type="entry name" value="Cyclin_N"/>
</dbReference>
<sequence length="567" mass="62586">MPNWYFSKEDLVRTPSRLDGIDYVTEARYRREGTRFIMSCGNKMRLYPFCFVSTVILLRYQKKKMQFLNDMNRRYDTMATGAVYFQRFYMVQSFKNFPRWVTSAACLFLAGKVEETPKKCRDIIKTAKGLLTEVQFEVFGEDPKEEVMMYERVLLQTIKFDLQIEHPYPSLLKFGKALKGDRAKINKLVQMAWTFSNDSLSTTLCLRQKPEVIAVAMIALAAKFNNHDLQASSAAPGKTWFHSFTKGVKESVIEDICDEMLELYGGGKKKEKLEASDEGSSSNQSSPLPASSPPTKKRKHSSTSAEVKSQTSSSEAPPVTTQPSSEPLKPLPPLLTSSQIQVENVSPAPAPTPVQPPAVTITTEPSKVTQTVHTTLVPATQTTKQTNDKTMMTASVPQPPLTSYTIVTSAYAMNVYQQTVQQQGVATLTTNASFQGSLSTTSLGSVPSFHLPTQFQNQSYLPPAQGYTHFPPPGSYPNAPPPPLPPVPPSSLYPPPPSGITTQPTPAAYGIPPQGRPPHPPMSLPPPPLPPLHAGQLQPLPQVGSNQWPRQFGVPPSQNQQMGGWMR</sequence>
<evidence type="ECO:0000256" key="2">
    <source>
        <dbReference type="RuleBase" id="RU000383"/>
    </source>
</evidence>
<evidence type="ECO:0000313" key="6">
    <source>
        <dbReference type="Proteomes" id="UP001249851"/>
    </source>
</evidence>
<keyword evidence="1 2" id="KW-0195">Cyclin</keyword>
<dbReference type="SMART" id="SM00385">
    <property type="entry name" value="CYCLIN"/>
    <property type="match status" value="2"/>
</dbReference>
<proteinExistence type="inferred from homology"/>
<dbReference type="Pfam" id="PF00134">
    <property type="entry name" value="Cyclin_N"/>
    <property type="match status" value="1"/>
</dbReference>
<dbReference type="InterPro" id="IPR013763">
    <property type="entry name" value="Cyclin-like_dom"/>
</dbReference>
<feature type="compositionally biased region" description="Low complexity" evidence="3">
    <location>
        <begin position="532"/>
        <end position="542"/>
    </location>
</feature>
<evidence type="ECO:0000256" key="3">
    <source>
        <dbReference type="SAM" id="MobiDB-lite"/>
    </source>
</evidence>
<dbReference type="Pfam" id="PF21797">
    <property type="entry name" value="CycT2-like_C"/>
    <property type="match status" value="1"/>
</dbReference>
<reference evidence="5" key="1">
    <citation type="journal article" date="2023" name="G3 (Bethesda)">
        <title>Whole genome assembly and annotation of the endangered Caribbean coral Acropora cervicornis.</title>
        <authorList>
            <person name="Selwyn J.D."/>
            <person name="Vollmer S.V."/>
        </authorList>
    </citation>
    <scope>NUCLEOTIDE SEQUENCE</scope>
    <source>
        <strain evidence="5">K2</strain>
    </source>
</reference>
<evidence type="ECO:0000256" key="1">
    <source>
        <dbReference type="ARBA" id="ARBA00023127"/>
    </source>
</evidence>
<dbReference type="PANTHER" id="PTHR10026">
    <property type="entry name" value="CYCLIN"/>
    <property type="match status" value="1"/>
</dbReference>
<dbReference type="Gene3D" id="1.10.472.10">
    <property type="entry name" value="Cyclin-like"/>
    <property type="match status" value="2"/>
</dbReference>
<dbReference type="CDD" id="cd20530">
    <property type="entry name" value="CYCLIN_CCNK_rpt1"/>
    <property type="match status" value="1"/>
</dbReference>
<keyword evidence="6" id="KW-1185">Reference proteome</keyword>
<comment type="similarity">
    <text evidence="2">Belongs to the cyclin family.</text>
</comment>
<accession>A0AAD9QWE9</accession>
<feature type="compositionally biased region" description="Polar residues" evidence="3">
    <location>
        <begin position="302"/>
        <end position="322"/>
    </location>
</feature>
<name>A0AAD9QWE9_ACRCE</name>
<dbReference type="InterPro" id="IPR043198">
    <property type="entry name" value="Cyclin/Ssn8"/>
</dbReference>
<feature type="compositionally biased region" description="Pro residues" evidence="3">
    <location>
        <begin position="514"/>
        <end position="531"/>
    </location>
</feature>
<organism evidence="5 6">
    <name type="scientific">Acropora cervicornis</name>
    <name type="common">Staghorn coral</name>
    <dbReference type="NCBI Taxonomy" id="6130"/>
    <lineage>
        <taxon>Eukaryota</taxon>
        <taxon>Metazoa</taxon>
        <taxon>Cnidaria</taxon>
        <taxon>Anthozoa</taxon>
        <taxon>Hexacorallia</taxon>
        <taxon>Scleractinia</taxon>
        <taxon>Astrocoeniina</taxon>
        <taxon>Acroporidae</taxon>
        <taxon>Acropora</taxon>
    </lineage>
</organism>
<feature type="region of interest" description="Disordered" evidence="3">
    <location>
        <begin position="272"/>
        <end position="333"/>
    </location>
</feature>